<dbReference type="EMBL" id="CAACVG010011729">
    <property type="protein sequence ID" value="VEN58687.1"/>
    <property type="molecule type" value="Genomic_DNA"/>
</dbReference>
<dbReference type="OrthoDB" id="30931at2759"/>
<name>A0A653DH52_CALMS</name>
<dbReference type="Proteomes" id="UP000410492">
    <property type="component" value="Unassembled WGS sequence"/>
</dbReference>
<feature type="non-terminal residue" evidence="2">
    <location>
        <position position="63"/>
    </location>
</feature>
<reference evidence="2 3" key="1">
    <citation type="submission" date="2019-01" db="EMBL/GenBank/DDBJ databases">
        <authorList>
            <person name="Sayadi A."/>
        </authorList>
    </citation>
    <scope>NUCLEOTIDE SEQUENCE [LARGE SCALE GENOMIC DNA]</scope>
</reference>
<organism evidence="2 3">
    <name type="scientific">Callosobruchus maculatus</name>
    <name type="common">Southern cowpea weevil</name>
    <name type="synonym">Pulse bruchid</name>
    <dbReference type="NCBI Taxonomy" id="64391"/>
    <lineage>
        <taxon>Eukaryota</taxon>
        <taxon>Metazoa</taxon>
        <taxon>Ecdysozoa</taxon>
        <taxon>Arthropoda</taxon>
        <taxon>Hexapoda</taxon>
        <taxon>Insecta</taxon>
        <taxon>Pterygota</taxon>
        <taxon>Neoptera</taxon>
        <taxon>Endopterygota</taxon>
        <taxon>Coleoptera</taxon>
        <taxon>Polyphaga</taxon>
        <taxon>Cucujiformia</taxon>
        <taxon>Chrysomeloidea</taxon>
        <taxon>Chrysomelidae</taxon>
        <taxon>Bruchinae</taxon>
        <taxon>Bruchini</taxon>
        <taxon>Callosobruchus</taxon>
    </lineage>
</organism>
<evidence type="ECO:0000256" key="1">
    <source>
        <dbReference type="SAM" id="MobiDB-lite"/>
    </source>
</evidence>
<evidence type="ECO:0000313" key="2">
    <source>
        <dbReference type="EMBL" id="VEN58687.1"/>
    </source>
</evidence>
<proteinExistence type="predicted"/>
<feature type="compositionally biased region" description="Polar residues" evidence="1">
    <location>
        <begin position="14"/>
        <end position="25"/>
    </location>
</feature>
<sequence length="63" mass="6590">MALPTNYKQVAIQQMPNPQSATQRLRASGGSSSSSSKESNPFITTSNGHPGFVPQKIGKSSAV</sequence>
<keyword evidence="3" id="KW-1185">Reference proteome</keyword>
<dbReference type="AlphaFoldDB" id="A0A653DH52"/>
<feature type="region of interest" description="Disordered" evidence="1">
    <location>
        <begin position="14"/>
        <end position="63"/>
    </location>
</feature>
<evidence type="ECO:0000313" key="3">
    <source>
        <dbReference type="Proteomes" id="UP000410492"/>
    </source>
</evidence>
<accession>A0A653DH52</accession>
<feature type="compositionally biased region" description="Polar residues" evidence="1">
    <location>
        <begin position="37"/>
        <end position="48"/>
    </location>
</feature>
<gene>
    <name evidence="2" type="ORF">CALMAC_LOCUS16984</name>
</gene>
<protein>
    <submittedName>
        <fullName evidence="2">Uncharacterized protein</fullName>
    </submittedName>
</protein>